<evidence type="ECO:0000256" key="8">
    <source>
        <dbReference type="ARBA" id="ARBA00022840"/>
    </source>
</evidence>
<evidence type="ECO:0000313" key="19">
    <source>
        <dbReference type="Proteomes" id="UP000431092"/>
    </source>
</evidence>
<keyword evidence="9" id="KW-0238">DNA-binding</keyword>
<dbReference type="InterPro" id="IPR011604">
    <property type="entry name" value="PDDEXK-like_dom_sf"/>
</dbReference>
<evidence type="ECO:0000256" key="10">
    <source>
        <dbReference type="ARBA" id="ARBA00023204"/>
    </source>
</evidence>
<dbReference type="GO" id="GO:0005524">
    <property type="term" value="F:ATP binding"/>
    <property type="evidence" value="ECO:0007669"/>
    <property type="project" value="UniProtKB-UniRule"/>
</dbReference>
<feature type="domain" description="UvrD-like helicase C-terminal" evidence="17">
    <location>
        <begin position="329"/>
        <end position="643"/>
    </location>
</feature>
<keyword evidence="10" id="KW-0234">DNA repair</keyword>
<dbReference type="Pfam" id="PF00580">
    <property type="entry name" value="UvrD-helicase"/>
    <property type="match status" value="1"/>
</dbReference>
<keyword evidence="5 15" id="KW-0378">Hydrolase</keyword>
<evidence type="ECO:0000256" key="11">
    <source>
        <dbReference type="ARBA" id="ARBA00023235"/>
    </source>
</evidence>
<dbReference type="Gene3D" id="1.10.486.10">
    <property type="entry name" value="PCRA, domain 4"/>
    <property type="match status" value="1"/>
</dbReference>
<dbReference type="PANTHER" id="PTHR11070:SF59">
    <property type="entry name" value="DNA 3'-5' HELICASE"/>
    <property type="match status" value="1"/>
</dbReference>
<dbReference type="EMBL" id="WLVL01000057">
    <property type="protein sequence ID" value="MTB73356.1"/>
    <property type="molecule type" value="Genomic_DNA"/>
</dbReference>
<dbReference type="GO" id="GO:0033202">
    <property type="term" value="C:DNA helicase complex"/>
    <property type="evidence" value="ECO:0007669"/>
    <property type="project" value="TreeGrafter"/>
</dbReference>
<comment type="similarity">
    <text evidence="1">Belongs to the helicase family. UvrD subfamily.</text>
</comment>
<sequence length="1058" mass="112359">MVQLRRTPTPALVGSPVLDEQQRAVLASTSPLVQVVGGPGSGKSTLAVELVVDRVRRGLVEADRALLLTSSRVAAAGLRDRITGRLGGTTTTPLARTHQSLGFGLLRSEAALVGDPAPRLLSGAEQDAILKELLDGHALGLGRGPEWPDSVREALGTRGFRAELRDLLMRAVERGLVPDDLVALGERHGRPEWRAAAAVLEEYDQVTAFSRPGAYDPAWVLSAAADRLEESPEALDRVRGRIGLVVVDDAQELTWSAARLLSVVRAPSTPLVLVGDPDTAVQSFRGADPRVFASDWERWFGGDDLLSLGETHVLGPSHRQGGALAAVTARVARQVGSVGVTTHRHDPAGTGSTPPGEGAVETVLLRSAAQEAAHVAGLLRRAHLVDGVPWAQMAVVCRGRSRLAALRRALAAAGVPVPTAMTDLPVREEPAARALLGLLEVAIRVARGQERPLEPDVAVELLLSPLGGSDPVAVRRLRRALRRREQAAGGHRSPDQLLVVALLDQADLDDETLSSVDTQPIRRLGRAIAAAADAARPADGARWAPQVTAEDLLWALWSALGVADTWRAAALSGGPMSVRFDRHLDAVVALFGAAGAFAERLPGAGPQAFLEQVQGQEVAADSLVPQAPLTDVVQVLTPQGAAGGEWDLVVVAGVQEGVWPDLRLRGSLLGSEHLVDLLAGRGHGPREALAAVRSDEARLLLTAVSRARRRLVVTAVSSEDEQPSSYLDVVDPPSGDARVVHEVPRPMTLSGVVAELRRRALSDDPSTRQQAAARLATLAEAGVPGADPDGWWALRQETDARPLYPDDLPVPVSPSRIESFGRCRLMWILRTHGGEGADRGAADLGTLVHEVAADPALDLTDASTLRRELDRRWPELGLADSWRSRHDHDRAGRMVDKLADYARTIRDEGWELVAVEQEARVEIGRALLTGRVDRLERAPDGRLRVVDIKTGRSAPTQAELAEHAQLAAYQAAVEAGAFPAGTGSAGAALLQLGGDRRAPRVQPQAPVVDAADPGWARDLVESTAEGMAGASFPATPGDHCSYCPVRRSCPAQPEGRTL</sequence>
<gene>
    <name evidence="18" type="ORF">GGG17_15590</name>
</gene>
<feature type="domain" description="UvrD-like helicase ATP-binding" evidence="16">
    <location>
        <begin position="16"/>
        <end position="321"/>
    </location>
</feature>
<protein>
    <recommendedName>
        <fullName evidence="13">DNA 3'-5' helicase</fullName>
        <ecNumber evidence="13">5.6.2.4</ecNumber>
    </recommendedName>
</protein>
<evidence type="ECO:0000256" key="3">
    <source>
        <dbReference type="ARBA" id="ARBA00022741"/>
    </source>
</evidence>
<dbReference type="InterPro" id="IPR027417">
    <property type="entry name" value="P-loop_NTPase"/>
</dbReference>
<keyword evidence="4" id="KW-0227">DNA damage</keyword>
<dbReference type="InterPro" id="IPR014016">
    <property type="entry name" value="UvrD-like_ATP-bd"/>
</dbReference>
<dbReference type="EC" id="5.6.2.4" evidence="13"/>
<keyword evidence="8 15" id="KW-0067">ATP-binding</keyword>
<keyword evidence="19" id="KW-1185">Reference proteome</keyword>
<keyword evidence="11" id="KW-0413">Isomerase</keyword>
<evidence type="ECO:0000256" key="15">
    <source>
        <dbReference type="PROSITE-ProRule" id="PRU00560"/>
    </source>
</evidence>
<evidence type="ECO:0000256" key="1">
    <source>
        <dbReference type="ARBA" id="ARBA00009922"/>
    </source>
</evidence>
<keyword evidence="2" id="KW-0540">Nuclease</keyword>
<evidence type="ECO:0000256" key="14">
    <source>
        <dbReference type="ARBA" id="ARBA00048988"/>
    </source>
</evidence>
<proteinExistence type="inferred from homology"/>
<dbReference type="Proteomes" id="UP000431092">
    <property type="component" value="Unassembled WGS sequence"/>
</dbReference>
<comment type="catalytic activity">
    <reaction evidence="12">
        <text>Couples ATP hydrolysis with the unwinding of duplex DNA by translocating in the 3'-5' direction.</text>
        <dbReference type="EC" id="5.6.2.4"/>
    </reaction>
</comment>
<organism evidence="18 19">
    <name type="scientific">Arsenicicoccus cauae</name>
    <dbReference type="NCBI Taxonomy" id="2663847"/>
    <lineage>
        <taxon>Bacteria</taxon>
        <taxon>Bacillati</taxon>
        <taxon>Actinomycetota</taxon>
        <taxon>Actinomycetes</taxon>
        <taxon>Micrococcales</taxon>
        <taxon>Intrasporangiaceae</taxon>
        <taxon>Arsenicicoccus</taxon>
    </lineage>
</organism>
<keyword evidence="3 15" id="KW-0547">Nucleotide-binding</keyword>
<dbReference type="GO" id="GO:0005829">
    <property type="term" value="C:cytosol"/>
    <property type="evidence" value="ECO:0007669"/>
    <property type="project" value="TreeGrafter"/>
</dbReference>
<evidence type="ECO:0000256" key="9">
    <source>
        <dbReference type="ARBA" id="ARBA00023125"/>
    </source>
</evidence>
<dbReference type="AlphaFoldDB" id="A0A6I3J1Q0"/>
<dbReference type="Gene3D" id="3.90.320.10">
    <property type="match status" value="1"/>
</dbReference>
<name>A0A6I3J1Q0_9MICO</name>
<dbReference type="GO" id="GO:0003677">
    <property type="term" value="F:DNA binding"/>
    <property type="evidence" value="ECO:0007669"/>
    <property type="project" value="UniProtKB-KW"/>
</dbReference>
<accession>A0A6I3J1Q0</accession>
<evidence type="ECO:0000256" key="2">
    <source>
        <dbReference type="ARBA" id="ARBA00022722"/>
    </source>
</evidence>
<comment type="catalytic activity">
    <reaction evidence="14">
        <text>ATP + H2O = ADP + phosphate + H(+)</text>
        <dbReference type="Rhea" id="RHEA:13065"/>
        <dbReference type="ChEBI" id="CHEBI:15377"/>
        <dbReference type="ChEBI" id="CHEBI:15378"/>
        <dbReference type="ChEBI" id="CHEBI:30616"/>
        <dbReference type="ChEBI" id="CHEBI:43474"/>
        <dbReference type="ChEBI" id="CHEBI:456216"/>
        <dbReference type="EC" id="5.6.2.4"/>
    </reaction>
</comment>
<dbReference type="GO" id="GO:0004527">
    <property type="term" value="F:exonuclease activity"/>
    <property type="evidence" value="ECO:0007669"/>
    <property type="project" value="UniProtKB-KW"/>
</dbReference>
<feature type="binding site" evidence="15">
    <location>
        <begin position="37"/>
        <end position="44"/>
    </location>
    <ligand>
        <name>ATP</name>
        <dbReference type="ChEBI" id="CHEBI:30616"/>
    </ligand>
</feature>
<dbReference type="PROSITE" id="PS51198">
    <property type="entry name" value="UVRD_HELICASE_ATP_BIND"/>
    <property type="match status" value="1"/>
</dbReference>
<dbReference type="InterPro" id="IPR000212">
    <property type="entry name" value="DNA_helicase_UvrD/REP"/>
</dbReference>
<dbReference type="RefSeq" id="WP_154594613.1">
    <property type="nucleotide sequence ID" value="NZ_WLVL01000057.1"/>
</dbReference>
<dbReference type="InterPro" id="IPR013986">
    <property type="entry name" value="DExx_box_DNA_helicase_dom_sf"/>
</dbReference>
<evidence type="ECO:0000256" key="12">
    <source>
        <dbReference type="ARBA" id="ARBA00034617"/>
    </source>
</evidence>
<evidence type="ECO:0000256" key="4">
    <source>
        <dbReference type="ARBA" id="ARBA00022763"/>
    </source>
</evidence>
<evidence type="ECO:0000256" key="6">
    <source>
        <dbReference type="ARBA" id="ARBA00022806"/>
    </source>
</evidence>
<evidence type="ECO:0000259" key="17">
    <source>
        <dbReference type="PROSITE" id="PS51217"/>
    </source>
</evidence>
<dbReference type="Gene3D" id="3.40.50.300">
    <property type="entry name" value="P-loop containing nucleotide triphosphate hydrolases"/>
    <property type="match status" value="2"/>
</dbReference>
<evidence type="ECO:0000256" key="13">
    <source>
        <dbReference type="ARBA" id="ARBA00034808"/>
    </source>
</evidence>
<comment type="caution">
    <text evidence="18">The sequence shown here is derived from an EMBL/GenBank/DDBJ whole genome shotgun (WGS) entry which is preliminary data.</text>
</comment>
<dbReference type="GO" id="GO:0000725">
    <property type="term" value="P:recombinational repair"/>
    <property type="evidence" value="ECO:0007669"/>
    <property type="project" value="TreeGrafter"/>
</dbReference>
<dbReference type="InterPro" id="IPR038726">
    <property type="entry name" value="PDDEXK_AddAB-type"/>
</dbReference>
<evidence type="ECO:0000259" key="16">
    <source>
        <dbReference type="PROSITE" id="PS51198"/>
    </source>
</evidence>
<dbReference type="PROSITE" id="PS51217">
    <property type="entry name" value="UVRD_HELICASE_CTER"/>
    <property type="match status" value="1"/>
</dbReference>
<dbReference type="GO" id="GO:0043138">
    <property type="term" value="F:3'-5' DNA helicase activity"/>
    <property type="evidence" value="ECO:0007669"/>
    <property type="project" value="UniProtKB-EC"/>
</dbReference>
<dbReference type="InterPro" id="IPR014017">
    <property type="entry name" value="DNA_helicase_UvrD-like_C"/>
</dbReference>
<keyword evidence="7" id="KW-0269">Exonuclease</keyword>
<dbReference type="PANTHER" id="PTHR11070">
    <property type="entry name" value="UVRD / RECB / PCRA DNA HELICASE FAMILY MEMBER"/>
    <property type="match status" value="1"/>
</dbReference>
<evidence type="ECO:0000256" key="5">
    <source>
        <dbReference type="ARBA" id="ARBA00022801"/>
    </source>
</evidence>
<dbReference type="Gene3D" id="1.10.10.160">
    <property type="match status" value="1"/>
</dbReference>
<evidence type="ECO:0000256" key="7">
    <source>
        <dbReference type="ARBA" id="ARBA00022839"/>
    </source>
</evidence>
<reference evidence="18 19" key="1">
    <citation type="submission" date="2019-11" db="EMBL/GenBank/DDBJ databases">
        <title>Whole genome sequencing identifies a novel species of the genus Arsenicicoccus isolated from human blood.</title>
        <authorList>
            <person name="Jeong J.H."/>
            <person name="Kweon O.J."/>
            <person name="Kim H.R."/>
            <person name="Kim T.-H."/>
            <person name="Ha S.-M."/>
            <person name="Lee M.-K."/>
        </authorList>
    </citation>
    <scope>NUCLEOTIDE SEQUENCE [LARGE SCALE GENOMIC DNA]</scope>
    <source>
        <strain evidence="18 19">MKL-02</strain>
    </source>
</reference>
<evidence type="ECO:0000313" key="18">
    <source>
        <dbReference type="EMBL" id="MTB73356.1"/>
    </source>
</evidence>
<keyword evidence="6 15" id="KW-0347">Helicase</keyword>
<dbReference type="SUPFAM" id="SSF52540">
    <property type="entry name" value="P-loop containing nucleoside triphosphate hydrolases"/>
    <property type="match status" value="1"/>
</dbReference>
<dbReference type="Pfam" id="PF12705">
    <property type="entry name" value="PDDEXK_1"/>
    <property type="match status" value="1"/>
</dbReference>